<reference evidence="8" key="1">
    <citation type="submission" date="2020-08" db="EMBL/GenBank/DDBJ databases">
        <title>Genome public.</title>
        <authorList>
            <person name="Liu C."/>
            <person name="Sun Q."/>
        </authorList>
    </citation>
    <scope>NUCLEOTIDE SEQUENCE</scope>
    <source>
        <strain evidence="8">BX12</strain>
    </source>
</reference>
<feature type="transmembrane region" description="Helical" evidence="7">
    <location>
        <begin position="217"/>
        <end position="237"/>
    </location>
</feature>
<dbReference type="RefSeq" id="WP_187301521.1">
    <property type="nucleotide sequence ID" value="NZ_JACRYT010000001.1"/>
</dbReference>
<dbReference type="PANTHER" id="PTHR30065:SF1">
    <property type="entry name" value="SURFACE PRESENTATION OF ANTIGENS PROTEIN SPAR"/>
    <property type="match status" value="1"/>
</dbReference>
<keyword evidence="3" id="KW-1003">Cell membrane</keyword>
<sequence length="255" mass="28005">MLIAGTQEFMLFSLILMRMSGFIFLNPVLGRRNIPSIAKTGMALALTILIYFVAEGTELNIGSPLEFGLLLLKEFVIGYFLGFVMVLFEFAVTYAGSIADFMMGLSMSTVYDAQNGIQVALTGNILQIYFILLFFAVDGHLALMNILVTSADIVPYGQIAIGSEVTQAVIEIFCRCVELAVKLVFPLIAIELLMDIGTGILMKIIPQINLFVLSIQMRVILGIIMMLLLISPIGDFLGDLIGEMMRAVQHMLTTV</sequence>
<keyword evidence="8" id="KW-0969">Cilium</keyword>
<evidence type="ECO:0000256" key="5">
    <source>
        <dbReference type="ARBA" id="ARBA00022989"/>
    </source>
</evidence>
<dbReference type="GO" id="GO:0006605">
    <property type="term" value="P:protein targeting"/>
    <property type="evidence" value="ECO:0007669"/>
    <property type="project" value="InterPro"/>
</dbReference>
<dbReference type="Proteomes" id="UP000602647">
    <property type="component" value="Unassembled WGS sequence"/>
</dbReference>
<evidence type="ECO:0000256" key="4">
    <source>
        <dbReference type="ARBA" id="ARBA00022692"/>
    </source>
</evidence>
<keyword evidence="8" id="KW-0966">Cell projection</keyword>
<protein>
    <submittedName>
        <fullName evidence="8">Flagellar biosynthetic protein FliR</fullName>
    </submittedName>
</protein>
<dbReference type="InterPro" id="IPR002010">
    <property type="entry name" value="T3SS_IM_R"/>
</dbReference>
<evidence type="ECO:0000313" key="9">
    <source>
        <dbReference type="Proteomes" id="UP000602647"/>
    </source>
</evidence>
<dbReference type="GO" id="GO:0005886">
    <property type="term" value="C:plasma membrane"/>
    <property type="evidence" value="ECO:0007669"/>
    <property type="project" value="UniProtKB-SubCell"/>
</dbReference>
<evidence type="ECO:0000256" key="7">
    <source>
        <dbReference type="SAM" id="Phobius"/>
    </source>
</evidence>
<dbReference type="PRINTS" id="PR00953">
    <property type="entry name" value="TYPE3IMRPROT"/>
</dbReference>
<evidence type="ECO:0000256" key="1">
    <source>
        <dbReference type="ARBA" id="ARBA00004651"/>
    </source>
</evidence>
<dbReference type="AlphaFoldDB" id="A0A923NLM2"/>
<feature type="transmembrane region" description="Helical" evidence="7">
    <location>
        <begin position="9"/>
        <end position="30"/>
    </location>
</feature>
<organism evidence="8 9">
    <name type="scientific">Zhenpiania hominis</name>
    <dbReference type="NCBI Taxonomy" id="2763644"/>
    <lineage>
        <taxon>Bacteria</taxon>
        <taxon>Bacillati</taxon>
        <taxon>Bacillota</taxon>
        <taxon>Clostridia</taxon>
        <taxon>Peptostreptococcales</taxon>
        <taxon>Anaerovoracaceae</taxon>
        <taxon>Zhenpiania</taxon>
    </lineage>
</organism>
<proteinExistence type="inferred from homology"/>
<comment type="caution">
    <text evidence="8">The sequence shown here is derived from an EMBL/GenBank/DDBJ whole genome shotgun (WGS) entry which is preliminary data.</text>
</comment>
<evidence type="ECO:0000313" key="8">
    <source>
        <dbReference type="EMBL" id="MBC6678323.1"/>
    </source>
</evidence>
<feature type="transmembrane region" description="Helical" evidence="7">
    <location>
        <begin position="36"/>
        <end position="54"/>
    </location>
</feature>
<keyword evidence="9" id="KW-1185">Reference proteome</keyword>
<accession>A0A923NLM2</accession>
<keyword evidence="6 7" id="KW-0472">Membrane</keyword>
<comment type="similarity">
    <text evidence="2">Belongs to the FliR/MopE/SpaR family.</text>
</comment>
<feature type="transmembrane region" description="Helical" evidence="7">
    <location>
        <begin position="75"/>
        <end position="96"/>
    </location>
</feature>
<evidence type="ECO:0000256" key="6">
    <source>
        <dbReference type="ARBA" id="ARBA00023136"/>
    </source>
</evidence>
<evidence type="ECO:0000256" key="2">
    <source>
        <dbReference type="ARBA" id="ARBA00009772"/>
    </source>
</evidence>
<comment type="subcellular location">
    <subcellularLocation>
        <location evidence="1">Cell membrane</location>
        <topology evidence="1">Multi-pass membrane protein</topology>
    </subcellularLocation>
</comment>
<keyword evidence="4 7" id="KW-0812">Transmembrane</keyword>
<keyword evidence="8" id="KW-0282">Flagellum</keyword>
<gene>
    <name evidence="8" type="ORF">H9L42_00565</name>
</gene>
<evidence type="ECO:0000256" key="3">
    <source>
        <dbReference type="ARBA" id="ARBA00022475"/>
    </source>
</evidence>
<dbReference type="EMBL" id="JACRYT010000001">
    <property type="protein sequence ID" value="MBC6678323.1"/>
    <property type="molecule type" value="Genomic_DNA"/>
</dbReference>
<name>A0A923NLM2_9FIRM</name>
<keyword evidence="5 7" id="KW-1133">Transmembrane helix</keyword>
<feature type="transmembrane region" description="Helical" evidence="7">
    <location>
        <begin position="116"/>
        <end position="137"/>
    </location>
</feature>
<dbReference type="Pfam" id="PF01311">
    <property type="entry name" value="Bac_export_1"/>
    <property type="match status" value="1"/>
</dbReference>
<dbReference type="PANTHER" id="PTHR30065">
    <property type="entry name" value="FLAGELLAR BIOSYNTHETIC PROTEIN FLIR"/>
    <property type="match status" value="1"/>
</dbReference>
<feature type="transmembrane region" description="Helical" evidence="7">
    <location>
        <begin position="183"/>
        <end position="205"/>
    </location>
</feature>